<keyword evidence="5" id="KW-0046">Antibiotic resistance</keyword>
<dbReference type="PANTHER" id="PTHR43229:SF6">
    <property type="entry name" value="ABC-TYPE MULTIDRUG TRANSPORT SYSTEM, PERMEASE COMPONENT"/>
    <property type="match status" value="1"/>
</dbReference>
<dbReference type="Pfam" id="PF01061">
    <property type="entry name" value="ABC2_membrane"/>
    <property type="match status" value="1"/>
</dbReference>
<dbReference type="GO" id="GO:0140359">
    <property type="term" value="F:ABC-type transporter activity"/>
    <property type="evidence" value="ECO:0007669"/>
    <property type="project" value="InterPro"/>
</dbReference>
<protein>
    <submittedName>
        <fullName evidence="8">ABC transporter permease</fullName>
    </submittedName>
</protein>
<evidence type="ECO:0000256" key="4">
    <source>
        <dbReference type="ARBA" id="ARBA00023136"/>
    </source>
</evidence>
<feature type="transmembrane region" description="Helical" evidence="6">
    <location>
        <begin position="37"/>
        <end position="58"/>
    </location>
</feature>
<feature type="transmembrane region" description="Helical" evidence="6">
    <location>
        <begin position="147"/>
        <end position="167"/>
    </location>
</feature>
<dbReference type="GO" id="GO:0046677">
    <property type="term" value="P:response to antibiotic"/>
    <property type="evidence" value="ECO:0007669"/>
    <property type="project" value="UniProtKB-KW"/>
</dbReference>
<dbReference type="PANTHER" id="PTHR43229">
    <property type="entry name" value="NODULATION PROTEIN J"/>
    <property type="match status" value="1"/>
</dbReference>
<evidence type="ECO:0000256" key="5">
    <source>
        <dbReference type="ARBA" id="ARBA00023251"/>
    </source>
</evidence>
<dbReference type="InterPro" id="IPR000412">
    <property type="entry name" value="ABC_2_transport"/>
</dbReference>
<dbReference type="AlphaFoldDB" id="A0AAU4JXB2"/>
<keyword evidence="4 6" id="KW-0472">Membrane</keyword>
<evidence type="ECO:0000256" key="3">
    <source>
        <dbReference type="ARBA" id="ARBA00022989"/>
    </source>
</evidence>
<dbReference type="RefSeq" id="WP_328856082.1">
    <property type="nucleotide sequence ID" value="NZ_CP108021.1"/>
</dbReference>
<evidence type="ECO:0000313" key="8">
    <source>
        <dbReference type="EMBL" id="WUM18439.1"/>
    </source>
</evidence>
<organism evidence="8 9">
    <name type="scientific">Williamsia herbipolensis</name>
    <dbReference type="NCBI Taxonomy" id="1603258"/>
    <lineage>
        <taxon>Bacteria</taxon>
        <taxon>Bacillati</taxon>
        <taxon>Actinomycetota</taxon>
        <taxon>Actinomycetes</taxon>
        <taxon>Mycobacteriales</taxon>
        <taxon>Nocardiaceae</taxon>
        <taxon>Williamsia</taxon>
    </lineage>
</organism>
<evidence type="ECO:0000256" key="1">
    <source>
        <dbReference type="ARBA" id="ARBA00004141"/>
    </source>
</evidence>
<accession>A0AAU4JXB2</accession>
<dbReference type="InterPro" id="IPR051784">
    <property type="entry name" value="Nod_factor_ABC_transporter"/>
</dbReference>
<dbReference type="KEGG" id="whr:OG579_11805"/>
<comment type="subcellular location">
    <subcellularLocation>
        <location evidence="1">Membrane</location>
        <topology evidence="1">Multi-pass membrane protein</topology>
    </subcellularLocation>
</comment>
<feature type="transmembrane region" description="Helical" evidence="6">
    <location>
        <begin position="236"/>
        <end position="260"/>
    </location>
</feature>
<keyword evidence="2 6" id="KW-0812">Transmembrane</keyword>
<dbReference type="Proteomes" id="UP001432128">
    <property type="component" value="Chromosome"/>
</dbReference>
<dbReference type="EMBL" id="CP108021">
    <property type="protein sequence ID" value="WUM18439.1"/>
    <property type="molecule type" value="Genomic_DNA"/>
</dbReference>
<feature type="transmembrane region" description="Helical" evidence="6">
    <location>
        <begin position="179"/>
        <end position="199"/>
    </location>
</feature>
<feature type="domain" description="ABC-2 type transporter transmembrane" evidence="7">
    <location>
        <begin position="28"/>
        <end position="202"/>
    </location>
</feature>
<gene>
    <name evidence="8" type="ORF">OG579_11805</name>
</gene>
<evidence type="ECO:0000256" key="2">
    <source>
        <dbReference type="ARBA" id="ARBA00022692"/>
    </source>
</evidence>
<keyword evidence="9" id="KW-1185">Reference proteome</keyword>
<dbReference type="PIRSF" id="PIRSF006648">
    <property type="entry name" value="DrrB"/>
    <property type="match status" value="1"/>
</dbReference>
<evidence type="ECO:0000259" key="7">
    <source>
        <dbReference type="Pfam" id="PF01061"/>
    </source>
</evidence>
<feature type="transmembrane region" description="Helical" evidence="6">
    <location>
        <begin position="70"/>
        <end position="95"/>
    </location>
</feature>
<dbReference type="InterPro" id="IPR013525">
    <property type="entry name" value="ABC2_TM"/>
</dbReference>
<sequence>MSTLTPTAPSTGGGPLRGFSPAYVRLDVRRVLRNRRAMIFTLAMPTLLYIVFGATQKYGGDDRIGHANTAAYVMVHMAVYGAILATTTNAASVALEQQAGWTRTLRLTPLTSLGYVVTKALVALTMAALPLILLSIVGVFTGARAPVAIWIGSVLLGWIGASVFAAFGMAMGSALKSEAAMQVSGGVLTLLAFAGNLFVPLKGAMLTFSMFTPMFGINTLANYPMTGGDTVYGDHIALWISLLNIVVWASIFTAAAVWFYNRSTDRQ</sequence>
<proteinExistence type="predicted"/>
<name>A0AAU4JXB2_9NOCA</name>
<feature type="transmembrane region" description="Helical" evidence="6">
    <location>
        <begin position="116"/>
        <end position="141"/>
    </location>
</feature>
<evidence type="ECO:0000313" key="9">
    <source>
        <dbReference type="Proteomes" id="UP001432128"/>
    </source>
</evidence>
<dbReference type="GO" id="GO:0043190">
    <property type="term" value="C:ATP-binding cassette (ABC) transporter complex"/>
    <property type="evidence" value="ECO:0007669"/>
    <property type="project" value="InterPro"/>
</dbReference>
<reference evidence="8 9" key="1">
    <citation type="submission" date="2022-10" db="EMBL/GenBank/DDBJ databases">
        <title>The complete genomes of actinobacterial strains from the NBC collection.</title>
        <authorList>
            <person name="Joergensen T.S."/>
            <person name="Alvarez Arevalo M."/>
            <person name="Sterndorff E.B."/>
            <person name="Faurdal D."/>
            <person name="Vuksanovic O."/>
            <person name="Mourched A.-S."/>
            <person name="Charusanti P."/>
            <person name="Shaw S."/>
            <person name="Blin K."/>
            <person name="Weber T."/>
        </authorList>
    </citation>
    <scope>NUCLEOTIDE SEQUENCE [LARGE SCALE GENOMIC DNA]</scope>
    <source>
        <strain evidence="8 9">NBC_00319</strain>
    </source>
</reference>
<evidence type="ECO:0000256" key="6">
    <source>
        <dbReference type="SAM" id="Phobius"/>
    </source>
</evidence>
<keyword evidence="3 6" id="KW-1133">Transmembrane helix</keyword>